<dbReference type="Pfam" id="PF07703">
    <property type="entry name" value="A2M_BRD"/>
    <property type="match status" value="1"/>
</dbReference>
<dbReference type="InterPro" id="IPR041246">
    <property type="entry name" value="Bact_MG10"/>
</dbReference>
<evidence type="ECO:0000259" key="4">
    <source>
        <dbReference type="SMART" id="SM01360"/>
    </source>
</evidence>
<reference evidence="5" key="1">
    <citation type="journal article" date="2015" name="Genome Announc.">
        <title>Draft Genome Sequence of Bacteroidales Strain TBC1, a Novel Isolate from a Methanogenic Wastewater Treatment System.</title>
        <authorList>
            <person name="Tourlousse D.M."/>
            <person name="Matsuura N."/>
            <person name="Sun L."/>
            <person name="Toyonaga M."/>
            <person name="Kuroda K."/>
            <person name="Ohashi A."/>
            <person name="Cruz R."/>
            <person name="Yamaguchi T."/>
            <person name="Sekiguchi Y."/>
        </authorList>
    </citation>
    <scope>NUCLEOTIDE SEQUENCE [LARGE SCALE GENOMIC DNA]</scope>
    <source>
        <strain evidence="5">TBC1</strain>
    </source>
</reference>
<organism evidence="5">
    <name type="scientific">Lentimicrobium saccharophilum</name>
    <dbReference type="NCBI Taxonomy" id="1678841"/>
    <lineage>
        <taxon>Bacteria</taxon>
        <taxon>Pseudomonadati</taxon>
        <taxon>Bacteroidota</taxon>
        <taxon>Bacteroidia</taxon>
        <taxon>Bacteroidales</taxon>
        <taxon>Lentimicrobiaceae</taxon>
        <taxon>Lentimicrobium</taxon>
    </lineage>
</organism>
<dbReference type="Pfam" id="PF01835">
    <property type="entry name" value="MG2"/>
    <property type="match status" value="1"/>
</dbReference>
<dbReference type="InterPro" id="IPR021868">
    <property type="entry name" value="Alpha_2_Macroglob_MG3"/>
</dbReference>
<evidence type="ECO:0000259" key="3">
    <source>
        <dbReference type="SMART" id="SM01359"/>
    </source>
</evidence>
<dbReference type="Gene3D" id="2.60.40.1930">
    <property type="match status" value="1"/>
</dbReference>
<dbReference type="Pfam" id="PF17973">
    <property type="entry name" value="bMG10"/>
    <property type="match status" value="1"/>
</dbReference>
<dbReference type="InterPro" id="IPR041203">
    <property type="entry name" value="Bact_A2M_MG5"/>
</dbReference>
<dbReference type="STRING" id="1678841.TBC1_11723"/>
<accession>A0A0S7C1N2</accession>
<dbReference type="InterPro" id="IPR008930">
    <property type="entry name" value="Terpenoid_cyclase/PrenylTrfase"/>
</dbReference>
<dbReference type="SMART" id="SM01360">
    <property type="entry name" value="A2M"/>
    <property type="match status" value="1"/>
</dbReference>
<dbReference type="GO" id="GO:0004866">
    <property type="term" value="F:endopeptidase inhibitor activity"/>
    <property type="evidence" value="ECO:0007669"/>
    <property type="project" value="InterPro"/>
</dbReference>
<dbReference type="EMBL" id="DF968182">
    <property type="protein sequence ID" value="GAP42591.1"/>
    <property type="molecule type" value="Genomic_DNA"/>
</dbReference>
<sequence length="1801" mass="199924">MSLTNSILRHLSWSFIILISACGPGNLLRVESTNFDQQIDQYQNLEFNFNRDLAVDSVFNRWDSAEYIKITPAIPGRFKWTSARQLVFSPAVPFAPNTDYTATLTKELSKFGEKKYNPADEEIRFHTPYLAIDQAYAYWGVSEADPGQVQLRMIIVFNYEIEPGNIRSFLSVRNNDQSLMFDVISRENPAEVELAIPVNSGTAPEGEITILMGKGIQCKGSDRINPEELSTALSVPPRDRLEISGVVADYEEGEGVIRVFTSQPVVIQGMKGLLKVNPEIPFELNSIGNGFALKGNFADGATVELSVSGKIRGIFGPELGSDQKYTVTFGALQPYLAFSDQNSLYLTPAGARNLGLNIINIPKIKITVFKVFENNIQHFMRNGKSWNWYYEDDNYYDSYGYSLDENYGKVISTREIDTRALPRKGNIRLLNLKPEELELTADAKGLYLIKAESVEKSWLIDVQLVSVSDIGLIVRQGVDEIFVAARSIATAGPVEGVTIRFISRNNQMVHQVTTGADGTAIFRDMQKTIPGFTVTMISARKDQDFNVLLFDRSTVETSRFDAGGKRTAGLKYDVFFYGDRNLYRPGDSVFCNAIVRSFKWETIRELPVKFRIMAPDGRDFMVRRAMLNKNGAATLNFSLPAAALTGTYVIEMLASNDVLMGSYRIAVEDFMPDRIRVDVKTDKEVYKPGERLTAGITATNLFGPPASGRKVENELRISRKAFNPAKYPDFNFNIFTPADIYIENQVNEGVTGPDGKLAHQFNLPGHQNIGILEARLFTTVFDETGRPVNRYTPAEILTQEYFPGIKRLPGWVSTQKPINISLLSLNRAEKPAGGGVRIEIVHLKWETVLERNYGQTSYRSQKKESIVFSREVTIPLQGYTFQYSPPLSGEYQVRVSNTGSPNYVAEGFYAYGWGDAGSSSFYVNREGEIGIETDLEQYKPGDLAKVLFKTPFDGELLVTIEQDKVLEHHSLQASGGGATLNLKISEAFMPNVYVSATLIRKTDNSGLPLTVAHGYSSVKVDLPNRRLSVSIEAPAKLRSKVKQQVRIKTAPHAEVTIAVVDEGILQITDYKTPDPYHYFYQKRALEVIPYDLFDELFPELSGGRSAIGGDRGFDIGKRLNPLTSKRVKLLSLWSGIKKADARGEVVFNISIPQFSGAVRVMALAYTEKQFGSGEKQIRIADPLVISSSLPRFLSPADEAEIMVTFTNTTDKPMTVKPAIKISGPLKAGKLSEPEFRLPPNSEKQLFYPLTAGGATGKAEITVNAAAAGETFTELTEIGVRPAVSLEKTAEAGSIKGGQKVALKPATAFMEGTASAKLLLTRSPAGRYARNLSELVNYPYGCLEQTISAAFPQLYFDDLAGMLKQGHLAGKFNTAENINEAIMKIAALQQYNGGLVSWPSGGEAHWWNSAYAAHFLYEAENAGYTVNPVVAGNIYRYLTEKIKQKPVTEYFYKTEGNNQWQRRYQPNRETFYSLYILALAGKQHLPTMNYYKAMAGELSTDSRFMLACAYALAGDRRSFEDLLPRSWDNSTEPAVMNGGSYSSPLRDRAVALYTLVSADPDHPQVAMLARQVGEMMNASRWMSTQERAFSLLALGRLAGQAKSGSISAGIAVKGRQTVSFKGDDLSLDITGSEATITTSGTGTLYYYLETEGIPLPGKSREEDRVLSVRRRLLNRNGAQVDPHEIRQNDLIVVEITLSTNDNSTVENVVITDILPACFEVENTRLTADRGIDWAKEQSVPDYTDIRDDRINLFVNAGGKQQKFYYMVRATSKGTFKQGPVSADAMYNGQYYSYHGSGEVRVK</sequence>
<dbReference type="PANTHER" id="PTHR40094">
    <property type="entry name" value="ALPHA-2-MACROGLOBULIN HOMOLOG"/>
    <property type="match status" value="1"/>
</dbReference>
<dbReference type="CDD" id="cd02891">
    <property type="entry name" value="A2M_like"/>
    <property type="match status" value="1"/>
</dbReference>
<feature type="domain" description="Alpha-2-macroglobulin" evidence="4">
    <location>
        <begin position="1131"/>
        <end position="1219"/>
    </location>
</feature>
<name>A0A0S7C1N2_9BACT</name>
<proteinExistence type="inferred from homology"/>
<dbReference type="Pfam" id="PF11974">
    <property type="entry name" value="bMG3"/>
    <property type="match status" value="1"/>
</dbReference>
<protein>
    <submittedName>
        <fullName evidence="5">Uncharacterized conserved protein YfaS, alpha-2-macroglobulin family</fullName>
    </submittedName>
</protein>
<dbReference type="SUPFAM" id="SSF48239">
    <property type="entry name" value="Terpenoid cyclases/Protein prenyltransferases"/>
    <property type="match status" value="1"/>
</dbReference>
<dbReference type="Pfam" id="PF00207">
    <property type="entry name" value="A2M"/>
    <property type="match status" value="1"/>
</dbReference>
<dbReference type="RefSeq" id="WP_062038606.1">
    <property type="nucleotide sequence ID" value="NZ_DF968182.1"/>
</dbReference>
<evidence type="ECO:0000256" key="1">
    <source>
        <dbReference type="ARBA" id="ARBA00010556"/>
    </source>
</evidence>
<dbReference type="Proteomes" id="UP000053091">
    <property type="component" value="Unassembled WGS sequence"/>
</dbReference>
<dbReference type="Pfam" id="PF17962">
    <property type="entry name" value="bMG6"/>
    <property type="match status" value="1"/>
</dbReference>
<dbReference type="SMART" id="SM01419">
    <property type="entry name" value="Thiol-ester_cl"/>
    <property type="match status" value="1"/>
</dbReference>
<feature type="domain" description="Alpha-2-macroglobulin bait region" evidence="3">
    <location>
        <begin position="929"/>
        <end position="1067"/>
    </location>
</feature>
<dbReference type="OrthoDB" id="9767116at2"/>
<dbReference type="InterPro" id="IPR011625">
    <property type="entry name" value="A2M_N_BRD"/>
</dbReference>
<keyword evidence="6" id="KW-1185">Reference proteome</keyword>
<dbReference type="SMART" id="SM01359">
    <property type="entry name" value="A2M_N_2"/>
    <property type="match status" value="1"/>
</dbReference>
<evidence type="ECO:0000256" key="2">
    <source>
        <dbReference type="ARBA" id="ARBA00022729"/>
    </source>
</evidence>
<dbReference type="Gene3D" id="1.50.10.20">
    <property type="match status" value="1"/>
</dbReference>
<keyword evidence="2" id="KW-0732">Signal</keyword>
<dbReference type="PANTHER" id="PTHR40094:SF1">
    <property type="entry name" value="UBIQUITIN DOMAIN-CONTAINING PROTEIN"/>
    <property type="match status" value="1"/>
</dbReference>
<dbReference type="Gene3D" id="2.60.40.3710">
    <property type="match status" value="1"/>
</dbReference>
<evidence type="ECO:0000313" key="5">
    <source>
        <dbReference type="EMBL" id="GAP42591.1"/>
    </source>
</evidence>
<dbReference type="Pfam" id="PF17972">
    <property type="entry name" value="bMG5"/>
    <property type="match status" value="1"/>
</dbReference>
<dbReference type="InterPro" id="IPR001599">
    <property type="entry name" value="Macroglobln_a2"/>
</dbReference>
<comment type="similarity">
    <text evidence="1">Belongs to the protease inhibitor I39 (alpha-2-macroglobulin) family. Bacterial alpha-2-macroglobulin subfamily.</text>
</comment>
<dbReference type="InterPro" id="IPR002890">
    <property type="entry name" value="MG2"/>
</dbReference>
<dbReference type="InterPro" id="IPR047565">
    <property type="entry name" value="Alpha-macroglob_thiol-ester_cl"/>
</dbReference>
<gene>
    <name evidence="5" type="ORF">TBC1_11723</name>
</gene>
<dbReference type="InterPro" id="IPR041462">
    <property type="entry name" value="Bact_A2M_MG6"/>
</dbReference>
<dbReference type="InterPro" id="IPR051802">
    <property type="entry name" value="YfhM-like"/>
</dbReference>
<evidence type="ECO:0000313" key="6">
    <source>
        <dbReference type="Proteomes" id="UP000053091"/>
    </source>
</evidence>
<dbReference type="PATRIC" id="fig|1678841.3.peg.812"/>